<feature type="transmembrane region" description="Helical" evidence="1">
    <location>
        <begin position="63"/>
        <end position="80"/>
    </location>
</feature>
<keyword evidence="1" id="KW-1133">Transmembrane helix</keyword>
<keyword evidence="1" id="KW-0812">Transmembrane</keyword>
<dbReference type="Proteomes" id="UP000887577">
    <property type="component" value="Unplaced"/>
</dbReference>
<keyword evidence="2" id="KW-1185">Reference proteome</keyword>
<name>A0A914YXI5_9BILA</name>
<protein>
    <submittedName>
        <fullName evidence="3">UPAR/Ly6 domain-containing protein</fullName>
    </submittedName>
</protein>
<proteinExistence type="predicted"/>
<evidence type="ECO:0000313" key="3">
    <source>
        <dbReference type="WBParaSite" id="PSU_v2.g4673.t1"/>
    </source>
</evidence>
<accession>A0A914YXI5</accession>
<evidence type="ECO:0000313" key="2">
    <source>
        <dbReference type="Proteomes" id="UP000887577"/>
    </source>
</evidence>
<evidence type="ECO:0000256" key="1">
    <source>
        <dbReference type="SAM" id="Phobius"/>
    </source>
</evidence>
<reference evidence="3" key="1">
    <citation type="submission" date="2022-11" db="UniProtKB">
        <authorList>
            <consortium name="WormBaseParasite"/>
        </authorList>
    </citation>
    <scope>IDENTIFICATION</scope>
</reference>
<dbReference type="AlphaFoldDB" id="A0A914YXI5"/>
<organism evidence="2 3">
    <name type="scientific">Panagrolaimus superbus</name>
    <dbReference type="NCBI Taxonomy" id="310955"/>
    <lineage>
        <taxon>Eukaryota</taxon>
        <taxon>Metazoa</taxon>
        <taxon>Ecdysozoa</taxon>
        <taxon>Nematoda</taxon>
        <taxon>Chromadorea</taxon>
        <taxon>Rhabditida</taxon>
        <taxon>Tylenchina</taxon>
        <taxon>Panagrolaimomorpha</taxon>
        <taxon>Panagrolaimoidea</taxon>
        <taxon>Panagrolaimidae</taxon>
        <taxon>Panagrolaimus</taxon>
    </lineage>
</organism>
<keyword evidence="1" id="KW-0472">Membrane</keyword>
<sequence>MNNGINYSNSSKGCGNYITWNENGNQGKCLKSGGLNFTQNGLTGIVSCCDTDLCNSATSPPSIYSFIAINVLTIFSIVFIA</sequence>
<dbReference type="WBParaSite" id="PSU_v2.g4673.t1">
    <property type="protein sequence ID" value="PSU_v2.g4673.t1"/>
    <property type="gene ID" value="PSU_v2.g4673"/>
</dbReference>